<reference evidence="1 2" key="1">
    <citation type="submission" date="2017-08" db="EMBL/GenBank/DDBJ databases">
        <title>Infants hospitalized years apart are colonized by the same room-sourced microbial strains.</title>
        <authorList>
            <person name="Brooks B."/>
            <person name="Olm M.R."/>
            <person name="Firek B.A."/>
            <person name="Baker R."/>
            <person name="Thomas B.C."/>
            <person name="Morowitz M.J."/>
            <person name="Banfield J.F."/>
        </authorList>
    </citation>
    <scope>NUCLEOTIDE SEQUENCE [LARGE SCALE GENOMIC DNA]</scope>
    <source>
        <strain evidence="1">S2_006_000_R2_64</strain>
    </source>
</reference>
<evidence type="ECO:0000313" key="2">
    <source>
        <dbReference type="Proteomes" id="UP000249739"/>
    </source>
</evidence>
<sequence>MKKFFKRLAIFIAGIFCFLLFVFYGLLFAVTGSEPLTQIARGFQNKCEADLAKETTLVNFVERDLYLSSKHLHACYPLDMSTSFDYDPASVSLVGILPDFSVPNFEPGIYLEKEDEIRIHFTGSRPDINKIDPMIKLGFSDLEKNFQYMMNVKLNRDGQKIAKYDEGQKTNFGLTFYKTNATGTFAKDLYVHENSAGKVDFMIECYNKDKKPTPPVLYCSSVSENLYDNISFKYAFTLKHIVEAEKIDALVKKIVQDATAPK</sequence>
<name>A0A2W5FLQ2_9BACT</name>
<protein>
    <submittedName>
        <fullName evidence="1">Uncharacterized protein</fullName>
    </submittedName>
</protein>
<evidence type="ECO:0000313" key="1">
    <source>
        <dbReference type="EMBL" id="PZP56945.1"/>
    </source>
</evidence>
<proteinExistence type="predicted"/>
<organism evidence="1 2">
    <name type="scientific">Micavibrio aeruginosavorus</name>
    <dbReference type="NCBI Taxonomy" id="349221"/>
    <lineage>
        <taxon>Bacteria</taxon>
        <taxon>Pseudomonadati</taxon>
        <taxon>Bdellovibrionota</taxon>
        <taxon>Bdellovibrionia</taxon>
        <taxon>Bdellovibrionales</taxon>
        <taxon>Pseudobdellovibrionaceae</taxon>
        <taxon>Micavibrio</taxon>
    </lineage>
</organism>
<dbReference type="AlphaFoldDB" id="A0A2W5FLQ2"/>
<dbReference type="Proteomes" id="UP000249739">
    <property type="component" value="Unassembled WGS sequence"/>
</dbReference>
<dbReference type="EMBL" id="QFOT01000011">
    <property type="protein sequence ID" value="PZP56945.1"/>
    <property type="molecule type" value="Genomic_DNA"/>
</dbReference>
<comment type="caution">
    <text evidence="1">The sequence shown here is derived from an EMBL/GenBank/DDBJ whole genome shotgun (WGS) entry which is preliminary data.</text>
</comment>
<accession>A0A2W5FLQ2</accession>
<gene>
    <name evidence="1" type="ORF">DI586_02010</name>
</gene>